<evidence type="ECO:0000313" key="2">
    <source>
        <dbReference type="EMBL" id="AKV00570.1"/>
    </source>
</evidence>
<dbReference type="EMBL" id="CP012333">
    <property type="protein sequence ID" value="AKV00570.1"/>
    <property type="molecule type" value="Genomic_DNA"/>
</dbReference>
<reference evidence="2 3" key="1">
    <citation type="submission" date="2015-08" db="EMBL/GenBank/DDBJ databases">
        <authorList>
            <person name="Babu N.S."/>
            <person name="Beckwith C.J."/>
            <person name="Beseler K.G."/>
            <person name="Brison A."/>
            <person name="Carone J.V."/>
            <person name="Caskin T.P."/>
            <person name="Diamond M."/>
            <person name="Durham M.E."/>
            <person name="Foxe J.M."/>
            <person name="Go M."/>
            <person name="Henderson B.A."/>
            <person name="Jones I.B."/>
            <person name="McGettigan J.A."/>
            <person name="Micheletti S.J."/>
            <person name="Nasrallah M.E."/>
            <person name="Ortiz D."/>
            <person name="Piller C.R."/>
            <person name="Privatt S.R."/>
            <person name="Schneider S.L."/>
            <person name="Sharp S."/>
            <person name="Smith T.C."/>
            <person name="Stanton J.D."/>
            <person name="Ullery H.E."/>
            <person name="Wilson R.J."/>
            <person name="Serrano M.G."/>
            <person name="Buck G."/>
            <person name="Lee V."/>
            <person name="Wang Y."/>
            <person name="Carvalho R."/>
            <person name="Voegtly L."/>
            <person name="Shi R."/>
            <person name="Duckworth R."/>
            <person name="Johnson A."/>
            <person name="Loviza R."/>
            <person name="Walstead R."/>
            <person name="Shah Z."/>
            <person name="Kiflezghi M."/>
            <person name="Wade K."/>
            <person name="Ball S.L."/>
            <person name="Bradley K.W."/>
            <person name="Asai D.J."/>
            <person name="Bowman C.A."/>
            <person name="Russell D.A."/>
            <person name="Pope W.H."/>
            <person name="Jacobs-Sera D."/>
            <person name="Hendrix R.W."/>
            <person name="Hatfull G.F."/>
        </authorList>
    </citation>
    <scope>NUCLEOTIDE SEQUENCE [LARGE SCALE GENOMIC DNA]</scope>
    <source>
        <strain evidence="2 3">DSM 27648</strain>
    </source>
</reference>
<protein>
    <recommendedName>
        <fullName evidence="4">Tetratricopeptide repeat protein</fullName>
    </recommendedName>
</protein>
<dbReference type="SUPFAM" id="SSF48452">
    <property type="entry name" value="TPR-like"/>
    <property type="match status" value="1"/>
</dbReference>
<sequence length="281" mass="30743">MLRDFAKANPLSPADEPLRKPKSLADVDAILHLDQLDLFGGAAAFAEKQSGTDALVLGAQVELSWSEAQLIVAEVLDGAVENVSEATRTLRFRHLSGATSDAEQAKLAELENAEREAKETSLALRELAGEHARRGAELTRKLISASPESFKGYRIAADYHRLRGDWGAFNEALTILEQKNPTSTGLLFLRALQAQSEGDPIGATQLLRKALQKDPKFVRAQAHLVLLQRSPEGAHQELEKLRALNPRHQIIAFTGPLIDAAYEQWRARRVPPSGPRGANSI</sequence>
<organism evidence="2 3">
    <name type="scientific">Labilithrix luteola</name>
    <dbReference type="NCBI Taxonomy" id="1391654"/>
    <lineage>
        <taxon>Bacteria</taxon>
        <taxon>Pseudomonadati</taxon>
        <taxon>Myxococcota</taxon>
        <taxon>Polyangia</taxon>
        <taxon>Polyangiales</taxon>
        <taxon>Labilitrichaceae</taxon>
        <taxon>Labilithrix</taxon>
    </lineage>
</organism>
<keyword evidence="3" id="KW-1185">Reference proteome</keyword>
<evidence type="ECO:0008006" key="4">
    <source>
        <dbReference type="Google" id="ProtNLM"/>
    </source>
</evidence>
<dbReference type="KEGG" id="llu:AKJ09_07233"/>
<proteinExistence type="predicted"/>
<dbReference type="Gene3D" id="1.25.40.10">
    <property type="entry name" value="Tetratricopeptide repeat domain"/>
    <property type="match status" value="1"/>
</dbReference>
<dbReference type="InterPro" id="IPR011990">
    <property type="entry name" value="TPR-like_helical_dom_sf"/>
</dbReference>
<accession>A0A0K1Q586</accession>
<name>A0A0K1Q586_9BACT</name>
<evidence type="ECO:0000313" key="3">
    <source>
        <dbReference type="Proteomes" id="UP000064967"/>
    </source>
</evidence>
<keyword evidence="1" id="KW-0175">Coiled coil</keyword>
<dbReference type="AlphaFoldDB" id="A0A0K1Q586"/>
<dbReference type="Proteomes" id="UP000064967">
    <property type="component" value="Chromosome"/>
</dbReference>
<gene>
    <name evidence="2" type="ORF">AKJ09_07233</name>
</gene>
<evidence type="ECO:0000256" key="1">
    <source>
        <dbReference type="SAM" id="Coils"/>
    </source>
</evidence>
<feature type="coiled-coil region" evidence="1">
    <location>
        <begin position="100"/>
        <end position="130"/>
    </location>
</feature>